<name>A0A3Q7HTZ0_SOLLC</name>
<dbReference type="OMA" id="HQGKLEW"/>
<dbReference type="EnsemblPlants" id="Solyc08g077040.3.1">
    <property type="protein sequence ID" value="Solyc08g077040.3.1"/>
    <property type="gene ID" value="Solyc08g077040.3"/>
</dbReference>
<gene>
    <name evidence="1" type="primary">LOC101266359</name>
</gene>
<dbReference type="RefSeq" id="XP_004245887.1">
    <property type="nucleotide sequence ID" value="XM_004245839.5"/>
</dbReference>
<keyword evidence="2" id="KW-1185">Reference proteome</keyword>
<reference evidence="1" key="2">
    <citation type="submission" date="2019-01" db="UniProtKB">
        <authorList>
            <consortium name="EnsemblPlants"/>
        </authorList>
    </citation>
    <scope>IDENTIFICATION</scope>
    <source>
        <strain evidence="1">cv. Heinz 1706</strain>
    </source>
</reference>
<dbReference type="AlphaFoldDB" id="A0A3Q7HTZ0"/>
<dbReference type="KEGG" id="sly:101266359"/>
<dbReference type="InParanoid" id="A0A3Q7HTZ0"/>
<dbReference type="GeneID" id="101266359"/>
<organism evidence="1">
    <name type="scientific">Solanum lycopersicum</name>
    <name type="common">Tomato</name>
    <name type="synonym">Lycopersicon esculentum</name>
    <dbReference type="NCBI Taxonomy" id="4081"/>
    <lineage>
        <taxon>Eukaryota</taxon>
        <taxon>Viridiplantae</taxon>
        <taxon>Streptophyta</taxon>
        <taxon>Embryophyta</taxon>
        <taxon>Tracheophyta</taxon>
        <taxon>Spermatophyta</taxon>
        <taxon>Magnoliopsida</taxon>
        <taxon>eudicotyledons</taxon>
        <taxon>Gunneridae</taxon>
        <taxon>Pentapetalae</taxon>
        <taxon>asterids</taxon>
        <taxon>lamiids</taxon>
        <taxon>Solanales</taxon>
        <taxon>Solanaceae</taxon>
        <taxon>Solanoideae</taxon>
        <taxon>Solaneae</taxon>
        <taxon>Solanum</taxon>
        <taxon>Solanum subgen. Lycopersicon</taxon>
    </lineage>
</organism>
<proteinExistence type="predicted"/>
<dbReference type="PaxDb" id="4081-Solyc08g077040.2.1"/>
<dbReference type="Proteomes" id="UP000004994">
    <property type="component" value="Chromosome 8"/>
</dbReference>
<evidence type="ECO:0000313" key="2">
    <source>
        <dbReference type="Proteomes" id="UP000004994"/>
    </source>
</evidence>
<evidence type="ECO:0000313" key="1">
    <source>
        <dbReference type="EnsemblPlants" id="Solyc08g077040.3.1"/>
    </source>
</evidence>
<dbReference type="OrthoDB" id="550279at2759"/>
<dbReference type="STRING" id="4081.A0A3Q7HTZ0"/>
<accession>A0A3Q7HTZ0</accession>
<dbReference type="PANTHER" id="PTHR35750:SF4">
    <property type="match status" value="1"/>
</dbReference>
<dbReference type="PANTHER" id="PTHR35750">
    <property type="entry name" value="PHOSPHOLIPID HYDROPEROXIDE GLUTATHIONE PEROXIDASE"/>
    <property type="match status" value="1"/>
</dbReference>
<protein>
    <submittedName>
        <fullName evidence="1">Uncharacterized protein</fullName>
    </submittedName>
</protein>
<sequence>MGLFRKLSGFLGLSREEGHEVRGVEDNNNGNIAPSSVDVAAAAATAQAQNVPRRGFSVPIQVPVERAQLGPILVRCSSRDGGVQGLRWYAKRLRIDEDGDVADEFLEEVLEDTRSRTEEHHRQYPKFELKYTTKPAKITSLALSTAGKIQHRVEHQGKLEWI</sequence>
<reference evidence="1" key="1">
    <citation type="journal article" date="2012" name="Nature">
        <title>The tomato genome sequence provides insights into fleshy fruit evolution.</title>
        <authorList>
            <consortium name="Tomato Genome Consortium"/>
        </authorList>
    </citation>
    <scope>NUCLEOTIDE SEQUENCE [LARGE SCALE GENOMIC DNA]</scope>
    <source>
        <strain evidence="1">cv. Heinz 1706</strain>
    </source>
</reference>
<dbReference type="FunCoup" id="A0A3Q7HTZ0">
    <property type="interactions" value="1067"/>
</dbReference>
<dbReference type="Gramene" id="Solyc08g077040.3.1">
    <property type="protein sequence ID" value="Solyc08g077040.3.1"/>
    <property type="gene ID" value="Solyc08g077040.3"/>
</dbReference>